<dbReference type="GO" id="GO:0000776">
    <property type="term" value="C:kinetochore"/>
    <property type="evidence" value="ECO:0007669"/>
    <property type="project" value="TreeGrafter"/>
</dbReference>
<protein>
    <recommendedName>
        <fullName evidence="2">Protein kinase domain-containing protein</fullName>
    </recommendedName>
</protein>
<dbReference type="Gene3D" id="1.10.510.10">
    <property type="entry name" value="Transferase(Phosphotransferase) domain 1"/>
    <property type="match status" value="1"/>
</dbReference>
<dbReference type="GO" id="GO:0030496">
    <property type="term" value="C:midbody"/>
    <property type="evidence" value="ECO:0007669"/>
    <property type="project" value="TreeGrafter"/>
</dbReference>
<dbReference type="Pfam" id="PF07714">
    <property type="entry name" value="PK_Tyr_Ser-Thr"/>
    <property type="match status" value="1"/>
</dbReference>
<name>A0AAD9VNE4_9HYME</name>
<gene>
    <name evidence="3" type="ORF">KPH14_012491</name>
</gene>
<sequence>MGMMGVFKWLRKDIGYRDRNGRSLSARQCALSNESYRNALQAFIDRRRFSTTVLETTSRSSTDIKSVSLLTDRSNDNDNESEIKDEISWMRPTNEFVVLDVPRVPASEIFEIGWVAGTEDRYLELVYAEWENTRISLKRHTHPDCRNAVKADMEVLTKIRHPNVLMLMAMTQTEDHGLVSILEPVDCTLYNYIHEQGERISVREIARFAGKLADALRHAHMRGYVHSAISSHCVYLASGETVKLGGWELSVSTTNSNPKREYEERLRAEIFRWQAPELFSGKSCKESDIYGLALLIWEMCTTRIPWNGCSISDLEKQYTQVKRGIAINLCDFPPLINNLLEAGLQFDVAQRSLDINRIRRLLQNLEIQYESKDPVYADELTSNNNEVAKTFVVPIAEPVTATSYRNVGSQANGLTKLLCYPKSDTTSISTETCDSEIVAIAQSTSISHITHNDRPNLCDDLEEKKLHSVDRQRRKVSVPHSVEKKSHKLISTASGLPSNTLKNSEHATRYVPWNCTYRKVKLSKDLSESDYSSVSAASSRVTNSVDDEIIITGSARKNIQRLKEAIASRRERFFYGTDSPVQDASLRTKDKLLSEVKSKDYEPHKPASHKTCLEPKYNKSPGQYDSSYISKQTNRKVPYSQMPAHVKSAIMQPRVLNSDPQNFFESSLWKKEKEICISKMRKEDKNETLTSTEDTENLSMPLDVPERDGTFTVKTKSLESIDTMQKYQSDRLHAENILESERRHSTNNNSLQVLKDALDRATEIICSTSHTDMIPSCIPPQPCDSFNNTTNDIETSESIFEKIYSLTSKDGADEIRSIERTDNINGTFLLNKNITADTEMLEKDGDFKSELNEFTFSREHTNKTAPIGAVKRFSESDNFEESMRDKNKKESTENIDLNKFFLPTISGEKNDFESNISFLLSRDKNCKTCNNKITLPRRRSLPAALCHLKVGNNSTLGRLPIRKADNNAENSVEDFYIDDDDLEMMNLNINMLLLNEEVNFDDLLFEEQTT</sequence>
<evidence type="ECO:0000313" key="4">
    <source>
        <dbReference type="Proteomes" id="UP001258017"/>
    </source>
</evidence>
<dbReference type="GO" id="GO:0008608">
    <property type="term" value="P:attachment of spindle microtubules to kinetochore"/>
    <property type="evidence" value="ECO:0007669"/>
    <property type="project" value="InterPro"/>
</dbReference>
<dbReference type="InterPro" id="IPR011009">
    <property type="entry name" value="Kinase-like_dom_sf"/>
</dbReference>
<feature type="region of interest" description="Disordered" evidence="1">
    <location>
        <begin position="684"/>
        <end position="708"/>
    </location>
</feature>
<evidence type="ECO:0000313" key="3">
    <source>
        <dbReference type="EMBL" id="KAK2580235.1"/>
    </source>
</evidence>
<dbReference type="GO" id="GO:0004672">
    <property type="term" value="F:protein kinase activity"/>
    <property type="evidence" value="ECO:0007669"/>
    <property type="project" value="InterPro"/>
</dbReference>
<dbReference type="InterPro" id="IPR039339">
    <property type="entry name" value="Tex14"/>
</dbReference>
<dbReference type="GO" id="GO:0007094">
    <property type="term" value="P:mitotic spindle assembly checkpoint signaling"/>
    <property type="evidence" value="ECO:0007669"/>
    <property type="project" value="InterPro"/>
</dbReference>
<dbReference type="GO" id="GO:0043063">
    <property type="term" value="P:intercellular bridge organization"/>
    <property type="evidence" value="ECO:0007669"/>
    <property type="project" value="InterPro"/>
</dbReference>
<dbReference type="InterPro" id="IPR001245">
    <property type="entry name" value="Ser-Thr/Tyr_kinase_cat_dom"/>
</dbReference>
<dbReference type="GO" id="GO:0051306">
    <property type="term" value="P:mitotic sister chromatid separation"/>
    <property type="evidence" value="ECO:0007669"/>
    <property type="project" value="InterPro"/>
</dbReference>
<evidence type="ECO:0000259" key="2">
    <source>
        <dbReference type="PROSITE" id="PS50011"/>
    </source>
</evidence>
<dbReference type="EMBL" id="JAIFRP010000062">
    <property type="protein sequence ID" value="KAK2580235.1"/>
    <property type="molecule type" value="Genomic_DNA"/>
</dbReference>
<dbReference type="Proteomes" id="UP001258017">
    <property type="component" value="Unassembled WGS sequence"/>
</dbReference>
<feature type="domain" description="Protein kinase" evidence="2">
    <location>
        <begin position="99"/>
        <end position="365"/>
    </location>
</feature>
<comment type="caution">
    <text evidence="3">The sequence shown here is derived from an EMBL/GenBank/DDBJ whole genome shotgun (WGS) entry which is preliminary data.</text>
</comment>
<dbReference type="PANTHER" id="PTHR23060">
    <property type="entry name" value="TESTIS EXPRESSED GENE 14"/>
    <property type="match status" value="1"/>
</dbReference>
<dbReference type="GO" id="GO:0007140">
    <property type="term" value="P:male meiotic nuclear division"/>
    <property type="evidence" value="ECO:0007669"/>
    <property type="project" value="InterPro"/>
</dbReference>
<organism evidence="3 4">
    <name type="scientific">Odynerus spinipes</name>
    <dbReference type="NCBI Taxonomy" id="1348599"/>
    <lineage>
        <taxon>Eukaryota</taxon>
        <taxon>Metazoa</taxon>
        <taxon>Ecdysozoa</taxon>
        <taxon>Arthropoda</taxon>
        <taxon>Hexapoda</taxon>
        <taxon>Insecta</taxon>
        <taxon>Pterygota</taxon>
        <taxon>Neoptera</taxon>
        <taxon>Endopterygota</taxon>
        <taxon>Hymenoptera</taxon>
        <taxon>Apocrita</taxon>
        <taxon>Aculeata</taxon>
        <taxon>Vespoidea</taxon>
        <taxon>Vespidae</taxon>
        <taxon>Eumeninae</taxon>
        <taxon>Odynerus</taxon>
    </lineage>
</organism>
<reference evidence="3" key="1">
    <citation type="submission" date="2021-08" db="EMBL/GenBank/DDBJ databases">
        <authorList>
            <person name="Misof B."/>
            <person name="Oliver O."/>
            <person name="Podsiadlowski L."/>
            <person name="Donath A."/>
            <person name="Peters R."/>
            <person name="Mayer C."/>
            <person name="Rust J."/>
            <person name="Gunkel S."/>
            <person name="Lesny P."/>
            <person name="Martin S."/>
            <person name="Oeyen J.P."/>
            <person name="Petersen M."/>
            <person name="Panagiotis P."/>
            <person name="Wilbrandt J."/>
            <person name="Tanja T."/>
        </authorList>
    </citation>
    <scope>NUCLEOTIDE SEQUENCE</scope>
    <source>
        <strain evidence="3">GBR_01_08_01A</strain>
        <tissue evidence="3">Thorax + abdomen</tissue>
    </source>
</reference>
<dbReference type="PROSITE" id="PS50011">
    <property type="entry name" value="PROTEIN_KINASE_DOM"/>
    <property type="match status" value="1"/>
</dbReference>
<reference evidence="3" key="2">
    <citation type="journal article" date="2023" name="Commun. Biol.">
        <title>Intrasexual cuticular hydrocarbon dimorphism in a wasp sheds light on hydrocarbon biosynthesis genes in Hymenoptera.</title>
        <authorList>
            <person name="Moris V.C."/>
            <person name="Podsiadlowski L."/>
            <person name="Martin S."/>
            <person name="Oeyen J.P."/>
            <person name="Donath A."/>
            <person name="Petersen M."/>
            <person name="Wilbrandt J."/>
            <person name="Misof B."/>
            <person name="Liedtke D."/>
            <person name="Thamm M."/>
            <person name="Scheiner R."/>
            <person name="Schmitt T."/>
            <person name="Niehuis O."/>
        </authorList>
    </citation>
    <scope>NUCLEOTIDE SEQUENCE</scope>
    <source>
        <strain evidence="3">GBR_01_08_01A</strain>
    </source>
</reference>
<keyword evidence="4" id="KW-1185">Reference proteome</keyword>
<proteinExistence type="predicted"/>
<evidence type="ECO:0000256" key="1">
    <source>
        <dbReference type="SAM" id="MobiDB-lite"/>
    </source>
</evidence>
<dbReference type="PANTHER" id="PTHR23060:SF3">
    <property type="entry name" value="TESTIS EXPRESSED 14, INTERCELLULAR BRIDGE FORMING FACTOR"/>
    <property type="match status" value="1"/>
</dbReference>
<accession>A0AAD9VNE4</accession>
<dbReference type="SUPFAM" id="SSF56112">
    <property type="entry name" value="Protein kinase-like (PK-like)"/>
    <property type="match status" value="1"/>
</dbReference>
<dbReference type="GO" id="GO:0005524">
    <property type="term" value="F:ATP binding"/>
    <property type="evidence" value="ECO:0007669"/>
    <property type="project" value="InterPro"/>
</dbReference>
<dbReference type="InterPro" id="IPR000719">
    <property type="entry name" value="Prot_kinase_dom"/>
</dbReference>
<dbReference type="AlphaFoldDB" id="A0AAD9VNE4"/>
<dbReference type="GO" id="GO:0045171">
    <property type="term" value="C:intercellular bridge"/>
    <property type="evidence" value="ECO:0007669"/>
    <property type="project" value="TreeGrafter"/>
</dbReference>